<proteinExistence type="predicted"/>
<organism evidence="1">
    <name type="scientific">Lepeophtheirus salmonis</name>
    <name type="common">Salmon louse</name>
    <name type="synonym">Caligus salmonis</name>
    <dbReference type="NCBI Taxonomy" id="72036"/>
    <lineage>
        <taxon>Eukaryota</taxon>
        <taxon>Metazoa</taxon>
        <taxon>Ecdysozoa</taxon>
        <taxon>Arthropoda</taxon>
        <taxon>Crustacea</taxon>
        <taxon>Multicrustacea</taxon>
        <taxon>Hexanauplia</taxon>
        <taxon>Copepoda</taxon>
        <taxon>Siphonostomatoida</taxon>
        <taxon>Caligidae</taxon>
        <taxon>Lepeophtheirus</taxon>
    </lineage>
</organism>
<name>A0A0K2VGJ1_LEPSM</name>
<reference evidence="1" key="1">
    <citation type="submission" date="2014-05" db="EMBL/GenBank/DDBJ databases">
        <authorList>
            <person name="Chronopoulou M."/>
        </authorList>
    </citation>
    <scope>NUCLEOTIDE SEQUENCE</scope>
    <source>
        <tissue evidence="1">Whole organism</tissue>
    </source>
</reference>
<sequence>MSEFKLSCILSMHVATNEALGFSVPSKLSFSSGAAVM</sequence>
<dbReference type="EMBL" id="HACA01032119">
    <property type="protein sequence ID" value="CDW49480.1"/>
    <property type="molecule type" value="Transcribed_RNA"/>
</dbReference>
<dbReference type="AlphaFoldDB" id="A0A0K2VGJ1"/>
<accession>A0A0K2VGJ1</accession>
<protein>
    <submittedName>
        <fullName evidence="1">Uncharacterized protein</fullName>
    </submittedName>
</protein>
<evidence type="ECO:0000313" key="1">
    <source>
        <dbReference type="EMBL" id="CDW49480.1"/>
    </source>
</evidence>